<dbReference type="EMBL" id="JACGCM010000140">
    <property type="protein sequence ID" value="KAF6175882.1"/>
    <property type="molecule type" value="Genomic_DNA"/>
</dbReference>
<dbReference type="OrthoDB" id="1932595at2759"/>
<dbReference type="AlphaFoldDB" id="A0A7J7P9B3"/>
<reference evidence="1 2" key="1">
    <citation type="journal article" date="2020" name="IScience">
        <title>Genome Sequencing of the Endangered Kingdonia uniflora (Circaeasteraceae, Ranunculales) Reveals Potential Mechanisms of Evolutionary Specialization.</title>
        <authorList>
            <person name="Sun Y."/>
            <person name="Deng T."/>
            <person name="Zhang A."/>
            <person name="Moore M.J."/>
            <person name="Landis J.B."/>
            <person name="Lin N."/>
            <person name="Zhang H."/>
            <person name="Zhang X."/>
            <person name="Huang J."/>
            <person name="Zhang X."/>
            <person name="Sun H."/>
            <person name="Wang H."/>
        </authorList>
    </citation>
    <scope>NUCLEOTIDE SEQUENCE [LARGE SCALE GENOMIC DNA]</scope>
    <source>
        <strain evidence="1">TB1705</strain>
        <tissue evidence="1">Leaf</tissue>
    </source>
</reference>
<evidence type="ECO:0000313" key="1">
    <source>
        <dbReference type="EMBL" id="KAF6175882.1"/>
    </source>
</evidence>
<evidence type="ECO:0000313" key="2">
    <source>
        <dbReference type="Proteomes" id="UP000541444"/>
    </source>
</evidence>
<sequence length="190" mass="21318">MNINIILYNNGLLVDDKVDLKDYGILSMADPKKGASDCLVSFLDKIDTEKATDNTMRLRLDERIKNAKLALNGCEYTDAEREKPKGSISNLSDCEVFSTYPDEEYINYDDQLEEADNNDIEEILMECKLNVDNDGEQDGWFCMLDSFYVASVVRWLFGGGGGVVALGTPRWDGGDVCLMRLWFGVVPASR</sequence>
<organism evidence="1 2">
    <name type="scientific">Kingdonia uniflora</name>
    <dbReference type="NCBI Taxonomy" id="39325"/>
    <lineage>
        <taxon>Eukaryota</taxon>
        <taxon>Viridiplantae</taxon>
        <taxon>Streptophyta</taxon>
        <taxon>Embryophyta</taxon>
        <taxon>Tracheophyta</taxon>
        <taxon>Spermatophyta</taxon>
        <taxon>Magnoliopsida</taxon>
        <taxon>Ranunculales</taxon>
        <taxon>Circaeasteraceae</taxon>
        <taxon>Kingdonia</taxon>
    </lineage>
</organism>
<keyword evidence="2" id="KW-1185">Reference proteome</keyword>
<accession>A0A7J7P9B3</accession>
<protein>
    <submittedName>
        <fullName evidence="1">Uncharacterized protein</fullName>
    </submittedName>
</protein>
<dbReference type="Proteomes" id="UP000541444">
    <property type="component" value="Unassembled WGS sequence"/>
</dbReference>
<name>A0A7J7P9B3_9MAGN</name>
<comment type="caution">
    <text evidence="1">The sequence shown here is derived from an EMBL/GenBank/DDBJ whole genome shotgun (WGS) entry which is preliminary data.</text>
</comment>
<gene>
    <name evidence="1" type="ORF">GIB67_003370</name>
</gene>
<proteinExistence type="predicted"/>